<feature type="coiled-coil region" evidence="5">
    <location>
        <begin position="479"/>
        <end position="520"/>
    </location>
</feature>
<dbReference type="KEGG" id="cci:CC1G_13764"/>
<evidence type="ECO:0000313" key="9">
    <source>
        <dbReference type="Proteomes" id="UP000001861"/>
    </source>
</evidence>
<proteinExistence type="predicted"/>
<keyword evidence="5" id="KW-0175">Coiled coil</keyword>
<feature type="compositionally biased region" description="Acidic residues" evidence="6">
    <location>
        <begin position="158"/>
        <end position="169"/>
    </location>
</feature>
<dbReference type="GO" id="GO:0000796">
    <property type="term" value="C:condensin complex"/>
    <property type="evidence" value="ECO:0007669"/>
    <property type="project" value="TreeGrafter"/>
</dbReference>
<dbReference type="PANTHER" id="PTHR18937">
    <property type="entry name" value="STRUCTURAL MAINTENANCE OF CHROMOSOMES SMC FAMILY MEMBER"/>
    <property type="match status" value="1"/>
</dbReference>
<dbReference type="Proteomes" id="UP000001861">
    <property type="component" value="Unassembled WGS sequence"/>
</dbReference>
<dbReference type="Pfam" id="PF02463">
    <property type="entry name" value="SMC_N"/>
    <property type="match status" value="1"/>
</dbReference>
<dbReference type="FunFam" id="3.40.50.300:FF:000585">
    <property type="entry name" value="Structural maintenance of chromosomes 4"/>
    <property type="match status" value="1"/>
</dbReference>
<dbReference type="InterPro" id="IPR027417">
    <property type="entry name" value="P-loop_NTPase"/>
</dbReference>
<dbReference type="RefSeq" id="XP_002912232.1">
    <property type="nucleotide sequence ID" value="XM_002912186.1"/>
</dbReference>
<dbReference type="OrthoDB" id="5575062at2759"/>
<evidence type="ECO:0000256" key="1">
    <source>
        <dbReference type="ARBA" id="ARBA00004123"/>
    </source>
</evidence>
<gene>
    <name evidence="8" type="ORF">CC1G_13764</name>
</gene>
<protein>
    <submittedName>
        <fullName evidence="8">Smc4 chromosome structural maintenance 4-like protein</fullName>
    </submittedName>
</protein>
<evidence type="ECO:0000256" key="2">
    <source>
        <dbReference type="ARBA" id="ARBA00022741"/>
    </source>
</evidence>
<dbReference type="AlphaFoldDB" id="D6RKB1"/>
<evidence type="ECO:0000256" key="3">
    <source>
        <dbReference type="ARBA" id="ARBA00022840"/>
    </source>
</evidence>
<dbReference type="GO" id="GO:0005634">
    <property type="term" value="C:nucleus"/>
    <property type="evidence" value="ECO:0007669"/>
    <property type="project" value="UniProtKB-SubCell"/>
</dbReference>
<dbReference type="InterPro" id="IPR003395">
    <property type="entry name" value="RecF/RecN/SMC_N"/>
</dbReference>
<dbReference type="GeneID" id="6007546"/>
<reference evidence="8 9" key="1">
    <citation type="journal article" date="2010" name="Proc. Natl. Acad. Sci. U.S.A.">
        <title>Insights into evolution of multicellular fungi from the assembled chromosomes of the mushroom Coprinopsis cinerea (Coprinus cinereus).</title>
        <authorList>
            <person name="Stajich J.E."/>
            <person name="Wilke S.K."/>
            <person name="Ahren D."/>
            <person name="Au C.H."/>
            <person name="Birren B.W."/>
            <person name="Borodovsky M."/>
            <person name="Burns C."/>
            <person name="Canback B."/>
            <person name="Casselton L.A."/>
            <person name="Cheng C.K."/>
            <person name="Deng J."/>
            <person name="Dietrich F.S."/>
            <person name="Fargo D.C."/>
            <person name="Farman M.L."/>
            <person name="Gathman A.C."/>
            <person name="Goldberg J."/>
            <person name="Guigo R."/>
            <person name="Hoegger P.J."/>
            <person name="Hooker J.B."/>
            <person name="Huggins A."/>
            <person name="James T.Y."/>
            <person name="Kamada T."/>
            <person name="Kilaru S."/>
            <person name="Kodira C."/>
            <person name="Kues U."/>
            <person name="Kupfer D."/>
            <person name="Kwan H.S."/>
            <person name="Lomsadze A."/>
            <person name="Li W."/>
            <person name="Lilly W.W."/>
            <person name="Ma L.J."/>
            <person name="Mackey A.J."/>
            <person name="Manning G."/>
            <person name="Martin F."/>
            <person name="Muraguchi H."/>
            <person name="Natvig D.O."/>
            <person name="Palmerini H."/>
            <person name="Ramesh M.A."/>
            <person name="Rehmeyer C.J."/>
            <person name="Roe B.A."/>
            <person name="Shenoy N."/>
            <person name="Stanke M."/>
            <person name="Ter-Hovhannisyan V."/>
            <person name="Tunlid A."/>
            <person name="Velagapudi R."/>
            <person name="Vision T.J."/>
            <person name="Zeng Q."/>
            <person name="Zolan M.E."/>
            <person name="Pukkila P.J."/>
        </authorList>
    </citation>
    <scope>NUCLEOTIDE SEQUENCE [LARGE SCALE GENOMIC DNA]</scope>
    <source>
        <strain evidence="9">Okayama-7 / 130 / ATCC MYA-4618 / FGSC 9003</strain>
    </source>
</reference>
<evidence type="ECO:0000256" key="6">
    <source>
        <dbReference type="SAM" id="MobiDB-lite"/>
    </source>
</evidence>
<feature type="compositionally biased region" description="Low complexity" evidence="6">
    <location>
        <begin position="133"/>
        <end position="144"/>
    </location>
</feature>
<comment type="caution">
    <text evidence="8">The sequence shown here is derived from an EMBL/GenBank/DDBJ whole genome shotgun (WGS) entry which is preliminary data.</text>
</comment>
<evidence type="ECO:0000313" key="8">
    <source>
        <dbReference type="EMBL" id="EFI28738.1"/>
    </source>
</evidence>
<dbReference type="HOGENOM" id="CLU_478966_0_0_1"/>
<dbReference type="STRING" id="240176.D6RKB1"/>
<comment type="subcellular location">
    <subcellularLocation>
        <location evidence="1">Nucleus</location>
    </subcellularLocation>
</comment>
<evidence type="ECO:0000256" key="5">
    <source>
        <dbReference type="SAM" id="Coils"/>
    </source>
</evidence>
<keyword evidence="2" id="KW-0547">Nucleotide-binding</keyword>
<sequence>MPPRRSSRAPSVAPETSETLPAKRKRGQSTQSEETTAKPPSRAGSRASTSKARTSARTRSSLPDVVESGDEEEDVAPAKKKSRPSVEADVKEEDEDEEAEPPSKGRRRGKMATDEPEPLPKRRTSSRQSSVGPSRRPSAASTSRPTRKTRVSSLAESVPEEDEGEDEEEEKPKPKRRVGRKVVKEEPVSDEEAQEPAQDDDDREEDVVSTQKGRKGKAPARQTKGAAQEKVVVVTSDEDDDDLTPPPASPSKATPKKPVAEEPEPEQEEEQSLLDPPPMPDPATLPKVMPEEPQGPKSRLVISKMALVNFKSYAGRQEIGPFHKSFSAIVGPNGSGKSNTIDALLFVFGYRASKMRQGKVSELIHNSARYPNLEKCSVEIHFRDIIDLPGPDAYEVVPGSKLVVARTAYKNNKSDYTINGKTASYKEVQTLLKSRGIDLDHNRFLILQGEVESIAQMKPKAQTEHEDGLLEYLEDIIGTSQYKEKIETAFAEVEQLQEERQVKMNRLRLVEKEKQALEDARREAINFYKLKNDHIRAQSRLPKRRSWHVYSTYLVNDVANLRKRVSRKN</sequence>
<accession>D6RKB1</accession>
<dbReference type="eggNOG" id="KOG0996">
    <property type="taxonomic scope" value="Eukaryota"/>
</dbReference>
<evidence type="ECO:0000256" key="4">
    <source>
        <dbReference type="ARBA" id="ARBA00023242"/>
    </source>
</evidence>
<dbReference type="VEuPathDB" id="FungiDB:CC1G_13764"/>
<dbReference type="GO" id="GO:0005524">
    <property type="term" value="F:ATP binding"/>
    <property type="evidence" value="ECO:0007669"/>
    <property type="project" value="UniProtKB-KW"/>
</dbReference>
<keyword evidence="3" id="KW-0067">ATP-binding</keyword>
<feature type="compositionally biased region" description="Acidic residues" evidence="6">
    <location>
        <begin position="90"/>
        <end position="100"/>
    </location>
</feature>
<feature type="region of interest" description="Disordered" evidence="6">
    <location>
        <begin position="1"/>
        <end position="296"/>
    </location>
</feature>
<evidence type="ECO:0000259" key="7">
    <source>
        <dbReference type="Pfam" id="PF02463"/>
    </source>
</evidence>
<dbReference type="Gene3D" id="3.40.50.300">
    <property type="entry name" value="P-loop containing nucleotide triphosphate hydrolases"/>
    <property type="match status" value="1"/>
</dbReference>
<dbReference type="SUPFAM" id="SSF52540">
    <property type="entry name" value="P-loop containing nucleoside triphosphate hydrolases"/>
    <property type="match status" value="1"/>
</dbReference>
<dbReference type="InParanoid" id="D6RKB1"/>
<dbReference type="GO" id="GO:0007076">
    <property type="term" value="P:mitotic chromosome condensation"/>
    <property type="evidence" value="ECO:0007669"/>
    <property type="project" value="TreeGrafter"/>
</dbReference>
<feature type="compositionally biased region" description="Low complexity" evidence="6">
    <location>
        <begin position="41"/>
        <end position="66"/>
    </location>
</feature>
<feature type="compositionally biased region" description="Acidic residues" evidence="6">
    <location>
        <begin position="188"/>
        <end position="207"/>
    </location>
</feature>
<dbReference type="EMBL" id="AACS02000001">
    <property type="protein sequence ID" value="EFI28738.1"/>
    <property type="molecule type" value="Genomic_DNA"/>
</dbReference>
<organism evidence="8 9">
    <name type="scientific">Coprinopsis cinerea (strain Okayama-7 / 130 / ATCC MYA-4618 / FGSC 9003)</name>
    <name type="common">Inky cap fungus</name>
    <name type="synonym">Hormographiella aspergillata</name>
    <dbReference type="NCBI Taxonomy" id="240176"/>
    <lineage>
        <taxon>Eukaryota</taxon>
        <taxon>Fungi</taxon>
        <taxon>Dikarya</taxon>
        <taxon>Basidiomycota</taxon>
        <taxon>Agaricomycotina</taxon>
        <taxon>Agaricomycetes</taxon>
        <taxon>Agaricomycetidae</taxon>
        <taxon>Agaricales</taxon>
        <taxon>Agaricineae</taxon>
        <taxon>Psathyrellaceae</taxon>
        <taxon>Coprinopsis</taxon>
    </lineage>
</organism>
<keyword evidence="9" id="KW-1185">Reference proteome</keyword>
<dbReference type="PANTHER" id="PTHR18937:SF172">
    <property type="entry name" value="STRUCTURAL MAINTENANCE OF CHROMOSOMES PROTEIN"/>
    <property type="match status" value="1"/>
</dbReference>
<feature type="domain" description="RecF/RecN/SMC N-terminal" evidence="7">
    <location>
        <begin position="302"/>
        <end position="439"/>
    </location>
</feature>
<keyword evidence="4" id="KW-0539">Nucleus</keyword>
<name>D6RKB1_COPC7</name>
<feature type="compositionally biased region" description="Acidic residues" evidence="6">
    <location>
        <begin position="261"/>
        <end position="272"/>
    </location>
</feature>